<organism evidence="5 6">
    <name type="scientific">Lachnospira intestinalis</name>
    <dbReference type="NCBI Taxonomy" id="3133158"/>
    <lineage>
        <taxon>Bacteria</taxon>
        <taxon>Bacillati</taxon>
        <taxon>Bacillota</taxon>
        <taxon>Clostridia</taxon>
        <taxon>Lachnospirales</taxon>
        <taxon>Lachnospiraceae</taxon>
        <taxon>Lachnospira</taxon>
    </lineage>
</organism>
<proteinExistence type="predicted"/>
<feature type="domain" description="HTH araC/xylS-type" evidence="4">
    <location>
        <begin position="148"/>
        <end position="250"/>
    </location>
</feature>
<dbReference type="Proteomes" id="UP001546774">
    <property type="component" value="Unassembled WGS sequence"/>
</dbReference>
<evidence type="ECO:0000313" key="5">
    <source>
        <dbReference type="EMBL" id="MEQ2553919.1"/>
    </source>
</evidence>
<dbReference type="SMART" id="SM00342">
    <property type="entry name" value="HTH_ARAC"/>
    <property type="match status" value="1"/>
</dbReference>
<dbReference type="PROSITE" id="PS01124">
    <property type="entry name" value="HTH_ARAC_FAMILY_2"/>
    <property type="match status" value="1"/>
</dbReference>
<evidence type="ECO:0000256" key="3">
    <source>
        <dbReference type="ARBA" id="ARBA00023163"/>
    </source>
</evidence>
<gene>
    <name evidence="5" type="ORF">WMO37_02685</name>
</gene>
<sequence>MHTGYTLIQPYVFLTLNSLLTNEHLLSSPADLFCYEFSGDVSLKFVASPYTELIIGQRPDGSCRIFCIRTADEPLILKLSGFSYCFGVRFDESLYYRLPGHPFPFPADLLQTISMSDSDIFSGTVSFSERIQRFLSALNKTGKTPACPPAATLIHQSIKKADGDITVSELAARTGYSCRHISRIFTEYFGYSPKTFCRLLRFHHTLYEIFQDPHRNNSEFITQIGYSDQAHFQREFKTFMGETPRRFGRRLIQQKF</sequence>
<reference evidence="5" key="1">
    <citation type="submission" date="2024-03" db="EMBL/GenBank/DDBJ databases">
        <title>Human intestinal bacterial collection.</title>
        <authorList>
            <person name="Pauvert C."/>
            <person name="Hitch T.C.A."/>
            <person name="Clavel T."/>
        </authorList>
    </citation>
    <scope>NUCLEOTIDE SEQUENCE [LARGE SCALE GENOMIC DNA]</scope>
    <source>
        <strain evidence="5">CLA-AA-H89B</strain>
    </source>
</reference>
<keyword evidence="3" id="KW-0804">Transcription</keyword>
<dbReference type="PANTHER" id="PTHR46796">
    <property type="entry name" value="HTH-TYPE TRANSCRIPTIONAL ACTIVATOR RHAS-RELATED"/>
    <property type="match status" value="1"/>
</dbReference>
<dbReference type="InterPro" id="IPR009057">
    <property type="entry name" value="Homeodomain-like_sf"/>
</dbReference>
<evidence type="ECO:0000259" key="4">
    <source>
        <dbReference type="PROSITE" id="PS01124"/>
    </source>
</evidence>
<name>A0ABV1H2K6_9FIRM</name>
<dbReference type="InterPro" id="IPR018060">
    <property type="entry name" value="HTH_AraC"/>
</dbReference>
<dbReference type="Pfam" id="PF12833">
    <property type="entry name" value="HTH_18"/>
    <property type="match status" value="1"/>
</dbReference>
<protein>
    <submittedName>
        <fullName evidence="5">Helix-turn-helix domain-containing protein</fullName>
    </submittedName>
</protein>
<evidence type="ECO:0000256" key="2">
    <source>
        <dbReference type="ARBA" id="ARBA00023125"/>
    </source>
</evidence>
<dbReference type="Gene3D" id="1.10.10.60">
    <property type="entry name" value="Homeodomain-like"/>
    <property type="match status" value="1"/>
</dbReference>
<keyword evidence="1" id="KW-0805">Transcription regulation</keyword>
<dbReference type="EMBL" id="JBBMFS010000002">
    <property type="protein sequence ID" value="MEQ2553919.1"/>
    <property type="molecule type" value="Genomic_DNA"/>
</dbReference>
<evidence type="ECO:0000313" key="6">
    <source>
        <dbReference type="Proteomes" id="UP001546774"/>
    </source>
</evidence>
<dbReference type="SUPFAM" id="SSF46689">
    <property type="entry name" value="Homeodomain-like"/>
    <property type="match status" value="2"/>
</dbReference>
<keyword evidence="6" id="KW-1185">Reference proteome</keyword>
<dbReference type="InterPro" id="IPR050204">
    <property type="entry name" value="AraC_XylS_family_regulators"/>
</dbReference>
<keyword evidence="2" id="KW-0238">DNA-binding</keyword>
<evidence type="ECO:0000256" key="1">
    <source>
        <dbReference type="ARBA" id="ARBA00023015"/>
    </source>
</evidence>
<accession>A0ABV1H2K6</accession>
<comment type="caution">
    <text evidence="5">The sequence shown here is derived from an EMBL/GenBank/DDBJ whole genome shotgun (WGS) entry which is preliminary data.</text>
</comment>